<dbReference type="RefSeq" id="WP_134520351.1">
    <property type="nucleotide sequence ID" value="NZ_SOHE01000060.1"/>
</dbReference>
<evidence type="ECO:0000259" key="3">
    <source>
        <dbReference type="Pfam" id="PF00881"/>
    </source>
</evidence>
<comment type="caution">
    <text evidence="4">The sequence shown here is derived from an EMBL/GenBank/DDBJ whole genome shotgun (WGS) entry which is preliminary data.</text>
</comment>
<dbReference type="EMBL" id="SOHE01000060">
    <property type="protein sequence ID" value="TFD47849.1"/>
    <property type="molecule type" value="Genomic_DNA"/>
</dbReference>
<dbReference type="InterPro" id="IPR029479">
    <property type="entry name" value="Nitroreductase"/>
</dbReference>
<evidence type="ECO:0000256" key="1">
    <source>
        <dbReference type="ARBA" id="ARBA00007118"/>
    </source>
</evidence>
<dbReference type="PANTHER" id="PTHR43673:SF10">
    <property type="entry name" value="NADH DEHYDROGENASE_NAD(P)H NITROREDUCTASE XCC3605-RELATED"/>
    <property type="match status" value="1"/>
</dbReference>
<comment type="similarity">
    <text evidence="1">Belongs to the nitroreductase family.</text>
</comment>
<dbReference type="AlphaFoldDB" id="A0A4R8ZWH4"/>
<feature type="domain" description="Nitroreductase" evidence="3">
    <location>
        <begin position="24"/>
        <end position="170"/>
    </location>
</feature>
<dbReference type="InterPro" id="IPR000415">
    <property type="entry name" value="Nitroreductase-like"/>
</dbReference>
<gene>
    <name evidence="4" type="ORF">E3T55_14970</name>
</gene>
<keyword evidence="5" id="KW-1185">Reference proteome</keyword>
<proteinExistence type="inferred from homology"/>
<reference evidence="4 5" key="1">
    <citation type="submission" date="2019-03" db="EMBL/GenBank/DDBJ databases">
        <title>Genomics of glacier-inhabiting Cryobacterium strains.</title>
        <authorList>
            <person name="Liu Q."/>
            <person name="Xin Y.-H."/>
        </authorList>
    </citation>
    <scope>NUCLEOTIDE SEQUENCE [LARGE SCALE GENOMIC DNA]</scope>
    <source>
        <strain evidence="4 5">Hh14</strain>
    </source>
</reference>
<dbReference type="GO" id="GO:0016491">
    <property type="term" value="F:oxidoreductase activity"/>
    <property type="evidence" value="ECO:0007669"/>
    <property type="project" value="UniProtKB-KW"/>
</dbReference>
<name>A0A4R8ZWH4_9MICO</name>
<dbReference type="Gene3D" id="3.40.109.10">
    <property type="entry name" value="NADH Oxidase"/>
    <property type="match status" value="1"/>
</dbReference>
<dbReference type="Pfam" id="PF00881">
    <property type="entry name" value="Nitroreductase"/>
    <property type="match status" value="1"/>
</dbReference>
<accession>A0A4R8ZWH4</accession>
<dbReference type="CDD" id="cd02138">
    <property type="entry name" value="TdsD-like"/>
    <property type="match status" value="1"/>
</dbReference>
<protein>
    <submittedName>
        <fullName evidence="4">Nitroreductase</fullName>
    </submittedName>
</protein>
<dbReference type="PANTHER" id="PTHR43673">
    <property type="entry name" value="NAD(P)H NITROREDUCTASE YDGI-RELATED"/>
    <property type="match status" value="1"/>
</dbReference>
<evidence type="ECO:0000313" key="5">
    <source>
        <dbReference type="Proteomes" id="UP000297447"/>
    </source>
</evidence>
<keyword evidence="2" id="KW-0560">Oxidoreductase</keyword>
<evidence type="ECO:0000313" key="4">
    <source>
        <dbReference type="EMBL" id="TFD47849.1"/>
    </source>
</evidence>
<evidence type="ECO:0000256" key="2">
    <source>
        <dbReference type="ARBA" id="ARBA00023002"/>
    </source>
</evidence>
<sequence>MTVNLTTSPNRHAVTDAPLLSPLAERWSPRGYSKTAVIDEATLTTVLEAARWAPSASNMQPARFIVARRGSASFATINDALMGFNQAWADTASVLIANVAQLNLPAKPDADTAENPWSRYDLGQAVAHLTIQAQHEGLHTHQLGGFDGAAIAAAFGLAADQTVVTVTALGVLGELDDLTPELREREIAPRVRKPLDELLLVND</sequence>
<organism evidence="4 5">
    <name type="scientific">Cryobacterium frigoriphilum</name>
    <dbReference type="NCBI Taxonomy" id="1259150"/>
    <lineage>
        <taxon>Bacteria</taxon>
        <taxon>Bacillati</taxon>
        <taxon>Actinomycetota</taxon>
        <taxon>Actinomycetes</taxon>
        <taxon>Micrococcales</taxon>
        <taxon>Microbacteriaceae</taxon>
        <taxon>Cryobacterium</taxon>
    </lineage>
</organism>
<dbReference type="OrthoDB" id="9802510at2"/>
<dbReference type="Proteomes" id="UP000297447">
    <property type="component" value="Unassembled WGS sequence"/>
</dbReference>
<dbReference type="SUPFAM" id="SSF55469">
    <property type="entry name" value="FMN-dependent nitroreductase-like"/>
    <property type="match status" value="1"/>
</dbReference>